<sequence length="383" mass="41384">MSPRTKIIQSSQEDRNNQSFQGLDILADGASPKPTIVTSKAPISREEWENGLSDSDRRFLEIMRRGVAESGTSRPVAKAPDAVAFCRNVPSAAGSSSTELPSVDVVAPRSSSSKRPAAESLIEPITKVARATRSGGKNLQPRSRQSAAGRGAHPTHPCNFASQTTISLPPLPPATVSSPAQVKPTPSNKPVESTLTTAPLNQPTPSVANIANPVQHVAPAALDARQDEIPDDYTLENFIKEFNIAPALATKLERIGFDPCYELDPDPGMWTSLGLREPEYATLIRRHKILLGLTSRGRFSVDAGYFTAPTELLALSQNLLASLKLKENLWKKLEAGGFCVDDVETLKALADDAWAEAGISLYEKHLVLRALDRLTQAAPRRML</sequence>
<feature type="compositionally biased region" description="Polar residues" evidence="1">
    <location>
        <begin position="7"/>
        <end position="21"/>
    </location>
</feature>
<feature type="region of interest" description="Disordered" evidence="1">
    <location>
        <begin position="1"/>
        <end position="42"/>
    </location>
</feature>
<proteinExistence type="predicted"/>
<gene>
    <name evidence="2" type="ORF">DFP72DRAFT_867945</name>
</gene>
<evidence type="ECO:0000313" key="3">
    <source>
        <dbReference type="Proteomes" id="UP000521943"/>
    </source>
</evidence>
<dbReference type="EMBL" id="JACGCI010000002">
    <property type="protein sequence ID" value="KAF6765499.1"/>
    <property type="molecule type" value="Genomic_DNA"/>
</dbReference>
<evidence type="ECO:0000256" key="1">
    <source>
        <dbReference type="SAM" id="MobiDB-lite"/>
    </source>
</evidence>
<organism evidence="2 3">
    <name type="scientific">Ephemerocybe angulata</name>
    <dbReference type="NCBI Taxonomy" id="980116"/>
    <lineage>
        <taxon>Eukaryota</taxon>
        <taxon>Fungi</taxon>
        <taxon>Dikarya</taxon>
        <taxon>Basidiomycota</taxon>
        <taxon>Agaricomycotina</taxon>
        <taxon>Agaricomycetes</taxon>
        <taxon>Agaricomycetidae</taxon>
        <taxon>Agaricales</taxon>
        <taxon>Agaricineae</taxon>
        <taxon>Psathyrellaceae</taxon>
        <taxon>Ephemerocybe</taxon>
    </lineage>
</organism>
<feature type="compositionally biased region" description="Polar residues" evidence="1">
    <location>
        <begin position="135"/>
        <end position="146"/>
    </location>
</feature>
<reference evidence="2 3" key="1">
    <citation type="submission" date="2020-07" db="EMBL/GenBank/DDBJ databases">
        <title>Comparative genomics of pyrophilous fungi reveals a link between fire events and developmental genes.</title>
        <authorList>
            <consortium name="DOE Joint Genome Institute"/>
            <person name="Steindorff A.S."/>
            <person name="Carver A."/>
            <person name="Calhoun S."/>
            <person name="Stillman K."/>
            <person name="Liu H."/>
            <person name="Lipzen A."/>
            <person name="Pangilinan J."/>
            <person name="Labutti K."/>
            <person name="Bruns T.D."/>
            <person name="Grigoriev I.V."/>
        </authorList>
    </citation>
    <scope>NUCLEOTIDE SEQUENCE [LARGE SCALE GENOMIC DNA]</scope>
    <source>
        <strain evidence="2 3">CBS 144469</strain>
    </source>
</reference>
<evidence type="ECO:0000313" key="2">
    <source>
        <dbReference type="EMBL" id="KAF6765499.1"/>
    </source>
</evidence>
<feature type="compositionally biased region" description="Polar residues" evidence="1">
    <location>
        <begin position="175"/>
        <end position="195"/>
    </location>
</feature>
<comment type="caution">
    <text evidence="2">The sequence shown here is derived from an EMBL/GenBank/DDBJ whole genome shotgun (WGS) entry which is preliminary data.</text>
</comment>
<feature type="region of interest" description="Disordered" evidence="1">
    <location>
        <begin position="107"/>
        <end position="195"/>
    </location>
</feature>
<dbReference type="Proteomes" id="UP000521943">
    <property type="component" value="Unassembled WGS sequence"/>
</dbReference>
<name>A0A8H6MGD7_9AGAR</name>
<accession>A0A8H6MGD7</accession>
<protein>
    <submittedName>
        <fullName evidence="2">Uncharacterized protein</fullName>
    </submittedName>
</protein>
<keyword evidence="3" id="KW-1185">Reference proteome</keyword>
<dbReference type="AlphaFoldDB" id="A0A8H6MGD7"/>